<keyword evidence="8 10" id="KW-0520">NAD</keyword>
<proteinExistence type="inferred from homology"/>
<comment type="catalytic activity">
    <reaction evidence="9 10">
        <text>N(6)-[(R)-dihydrolipoyl]-L-lysyl-[protein] + NAD(+) = N(6)-[(R)-lipoyl]-L-lysyl-[protein] + NADH + H(+)</text>
        <dbReference type="Rhea" id="RHEA:15045"/>
        <dbReference type="Rhea" id="RHEA-COMP:10474"/>
        <dbReference type="Rhea" id="RHEA-COMP:10475"/>
        <dbReference type="ChEBI" id="CHEBI:15378"/>
        <dbReference type="ChEBI" id="CHEBI:57540"/>
        <dbReference type="ChEBI" id="CHEBI:57945"/>
        <dbReference type="ChEBI" id="CHEBI:83099"/>
        <dbReference type="ChEBI" id="CHEBI:83100"/>
        <dbReference type="EC" id="1.8.1.4"/>
    </reaction>
</comment>
<protein>
    <recommendedName>
        <fullName evidence="4 10">Dihydrolipoyl dehydrogenase</fullName>
        <ecNumber evidence="3 10">1.8.1.4</ecNumber>
    </recommendedName>
</protein>
<evidence type="ECO:0000256" key="5">
    <source>
        <dbReference type="ARBA" id="ARBA00022490"/>
    </source>
</evidence>
<evidence type="ECO:0000259" key="11">
    <source>
        <dbReference type="Pfam" id="PF02852"/>
    </source>
</evidence>
<evidence type="ECO:0000313" key="14">
    <source>
        <dbReference type="Proteomes" id="UP001596270"/>
    </source>
</evidence>
<dbReference type="Pfam" id="PF02852">
    <property type="entry name" value="Pyr_redox_dim"/>
    <property type="match status" value="1"/>
</dbReference>
<evidence type="ECO:0000256" key="2">
    <source>
        <dbReference type="ARBA" id="ARBA00007532"/>
    </source>
</evidence>
<comment type="similarity">
    <text evidence="2 10">Belongs to the class-I pyridine nucleotide-disulfide oxidoreductase family.</text>
</comment>
<keyword evidence="5" id="KW-0963">Cytoplasm</keyword>
<dbReference type="Gene3D" id="3.50.50.60">
    <property type="entry name" value="FAD/NAD(P)-binding domain"/>
    <property type="match status" value="2"/>
</dbReference>
<dbReference type="EMBL" id="JBHSRS010000081">
    <property type="protein sequence ID" value="MFC6282922.1"/>
    <property type="molecule type" value="Genomic_DNA"/>
</dbReference>
<comment type="subcellular location">
    <subcellularLocation>
        <location evidence="1">Cytoplasm</location>
    </subcellularLocation>
</comment>
<dbReference type="PANTHER" id="PTHR22912:SF224">
    <property type="entry name" value="DIHYDROLIPOYL DEHYDROGENASE"/>
    <property type="match status" value="1"/>
</dbReference>
<keyword evidence="14" id="KW-1185">Reference proteome</keyword>
<dbReference type="PIRSF" id="PIRSF000350">
    <property type="entry name" value="Mercury_reductase_MerA"/>
    <property type="match status" value="1"/>
</dbReference>
<organism evidence="13 14">
    <name type="scientific">Polaromonas aquatica</name>
    <dbReference type="NCBI Taxonomy" id="332657"/>
    <lineage>
        <taxon>Bacteria</taxon>
        <taxon>Pseudomonadati</taxon>
        <taxon>Pseudomonadota</taxon>
        <taxon>Betaproteobacteria</taxon>
        <taxon>Burkholderiales</taxon>
        <taxon>Comamonadaceae</taxon>
        <taxon>Polaromonas</taxon>
    </lineage>
</organism>
<evidence type="ECO:0000256" key="4">
    <source>
        <dbReference type="ARBA" id="ARBA00016961"/>
    </source>
</evidence>
<accession>A0ABW1U1I6</accession>
<gene>
    <name evidence="13" type="primary">lpdA</name>
    <name evidence="13" type="ORF">ACFQND_16995</name>
</gene>
<dbReference type="PRINTS" id="PR00368">
    <property type="entry name" value="FADPNR"/>
</dbReference>
<dbReference type="InterPro" id="IPR050151">
    <property type="entry name" value="Class-I_Pyr_Nuc-Dis_Oxidored"/>
</dbReference>
<evidence type="ECO:0000256" key="10">
    <source>
        <dbReference type="RuleBase" id="RU003692"/>
    </source>
</evidence>
<dbReference type="PRINTS" id="PR00411">
    <property type="entry name" value="PNDRDTASEI"/>
</dbReference>
<feature type="domain" description="Pyridine nucleotide-disulphide oxidoreductase dimerisation" evidence="11">
    <location>
        <begin position="357"/>
        <end position="466"/>
    </location>
</feature>
<dbReference type="InterPro" id="IPR016156">
    <property type="entry name" value="FAD/NAD-linked_Rdtase_dimer_sf"/>
</dbReference>
<dbReference type="RefSeq" id="WP_371435317.1">
    <property type="nucleotide sequence ID" value="NZ_JBHSRS010000081.1"/>
</dbReference>
<dbReference type="Proteomes" id="UP001596270">
    <property type="component" value="Unassembled WGS sequence"/>
</dbReference>
<keyword evidence="10" id="KW-0676">Redox-active center</keyword>
<dbReference type="Pfam" id="PF07992">
    <property type="entry name" value="Pyr_redox_2"/>
    <property type="match status" value="1"/>
</dbReference>
<evidence type="ECO:0000256" key="6">
    <source>
        <dbReference type="ARBA" id="ARBA00022630"/>
    </source>
</evidence>
<comment type="miscellaneous">
    <text evidence="10">The active site is a redox-active disulfide bond.</text>
</comment>
<dbReference type="SUPFAM" id="SSF55424">
    <property type="entry name" value="FAD/NAD-linked reductases, dimerisation (C-terminal) domain"/>
    <property type="match status" value="1"/>
</dbReference>
<sequence>MSKQFDVIVIGGGPGGYIAAIRAAQLGFNVACIDEWKNAKGGPALGGTCTNVGCIPSKALLQSSEHYDHASHHFAEHGIEVKGLGLDVAKMIGRKDTVVKQNNDGIVYLFKKNKVTFFHGRGSFAAAKDGAYEIKVAGAAEEVISGKHIIVATGSNARALPGAPFDEENILSNDGALRIGAVPARLGLIGSGVIGLEMGSVWRRLGSEVTVLEGLPTFLGAVDQQIAKEAKKAFDKQGLKIALGIKVGEVKNNGKKGVSVAYTDAKGEAQTLEVDKLIISIGRVANTIGLAPEAVGLALDERGAIVVDGDCKTNLPNVWAIGDVVRGPMLAHKAEEEGVAVAERIAGQHGHVNFNTIPWVIYTNPEIAWVGQTEEQLKAAGRAYKAGTFPFLANGRARALGDTTGMVKMLADAATDEILGVHIVGPMASELIAECVVAMEFRASSEDIARICHAHPSLSEATKEAALAVDKRTLNF</sequence>
<keyword evidence="6 10" id="KW-0285">Flavoprotein</keyword>
<evidence type="ECO:0000256" key="9">
    <source>
        <dbReference type="ARBA" id="ARBA00049187"/>
    </source>
</evidence>
<name>A0ABW1U1I6_9BURK</name>
<evidence type="ECO:0000256" key="7">
    <source>
        <dbReference type="ARBA" id="ARBA00022827"/>
    </source>
</evidence>
<dbReference type="InterPro" id="IPR001100">
    <property type="entry name" value="Pyr_nuc-diS_OxRdtase"/>
</dbReference>
<comment type="caution">
    <text evidence="13">The sequence shown here is derived from an EMBL/GenBank/DDBJ whole genome shotgun (WGS) entry which is preliminary data.</text>
</comment>
<dbReference type="SUPFAM" id="SSF51905">
    <property type="entry name" value="FAD/NAD(P)-binding domain"/>
    <property type="match status" value="1"/>
</dbReference>
<keyword evidence="10 13" id="KW-0560">Oxidoreductase</keyword>
<dbReference type="EC" id="1.8.1.4" evidence="3 10"/>
<dbReference type="InterPro" id="IPR006258">
    <property type="entry name" value="Lipoamide_DH"/>
</dbReference>
<dbReference type="InterPro" id="IPR004099">
    <property type="entry name" value="Pyr_nucl-diS_OxRdtase_dimer"/>
</dbReference>
<dbReference type="InterPro" id="IPR036188">
    <property type="entry name" value="FAD/NAD-bd_sf"/>
</dbReference>
<evidence type="ECO:0000313" key="13">
    <source>
        <dbReference type="EMBL" id="MFC6282922.1"/>
    </source>
</evidence>
<feature type="domain" description="FAD/NAD(P)-binding" evidence="12">
    <location>
        <begin position="5"/>
        <end position="338"/>
    </location>
</feature>
<dbReference type="NCBIfam" id="TIGR01350">
    <property type="entry name" value="lipoamide_DH"/>
    <property type="match status" value="1"/>
</dbReference>
<reference evidence="14" key="1">
    <citation type="journal article" date="2019" name="Int. J. Syst. Evol. Microbiol.">
        <title>The Global Catalogue of Microorganisms (GCM) 10K type strain sequencing project: providing services to taxonomists for standard genome sequencing and annotation.</title>
        <authorList>
            <consortium name="The Broad Institute Genomics Platform"/>
            <consortium name="The Broad Institute Genome Sequencing Center for Infectious Disease"/>
            <person name="Wu L."/>
            <person name="Ma J."/>
        </authorList>
    </citation>
    <scope>NUCLEOTIDE SEQUENCE [LARGE SCALE GENOMIC DNA]</scope>
    <source>
        <strain evidence="14">CCUG 39402</strain>
    </source>
</reference>
<dbReference type="InterPro" id="IPR023753">
    <property type="entry name" value="FAD/NAD-binding_dom"/>
</dbReference>
<evidence type="ECO:0000256" key="8">
    <source>
        <dbReference type="ARBA" id="ARBA00023027"/>
    </source>
</evidence>
<dbReference type="PANTHER" id="PTHR22912">
    <property type="entry name" value="DISULFIDE OXIDOREDUCTASE"/>
    <property type="match status" value="1"/>
</dbReference>
<dbReference type="GO" id="GO:0004148">
    <property type="term" value="F:dihydrolipoyl dehydrogenase (NADH) activity"/>
    <property type="evidence" value="ECO:0007669"/>
    <property type="project" value="UniProtKB-EC"/>
</dbReference>
<evidence type="ECO:0000259" key="12">
    <source>
        <dbReference type="Pfam" id="PF07992"/>
    </source>
</evidence>
<evidence type="ECO:0000256" key="3">
    <source>
        <dbReference type="ARBA" id="ARBA00012608"/>
    </source>
</evidence>
<comment type="cofactor">
    <cofactor evidence="10">
        <name>FAD</name>
        <dbReference type="ChEBI" id="CHEBI:57692"/>
    </cofactor>
    <text evidence="10">Binds 1 FAD per subunit.</text>
</comment>
<keyword evidence="7 10" id="KW-0274">FAD</keyword>
<dbReference type="Gene3D" id="3.30.390.30">
    <property type="match status" value="1"/>
</dbReference>
<evidence type="ECO:0000256" key="1">
    <source>
        <dbReference type="ARBA" id="ARBA00004496"/>
    </source>
</evidence>